<name>A0ABT5BP58_9BACT</name>
<dbReference type="SUPFAM" id="SSF52540">
    <property type="entry name" value="P-loop containing nucleoside triphosphate hydrolases"/>
    <property type="match status" value="1"/>
</dbReference>
<dbReference type="SUPFAM" id="SSF49879">
    <property type="entry name" value="SMAD/FHA domain"/>
    <property type="match status" value="1"/>
</dbReference>
<dbReference type="PANTHER" id="PTHR30486">
    <property type="entry name" value="TWITCHING MOTILITY PROTEIN PILT"/>
    <property type="match status" value="1"/>
</dbReference>
<dbReference type="PROSITE" id="PS50006">
    <property type="entry name" value="FHA_DOMAIN"/>
    <property type="match status" value="1"/>
</dbReference>
<dbReference type="Gene3D" id="3.30.450.380">
    <property type="match status" value="1"/>
</dbReference>
<dbReference type="RefSeq" id="WP_272011649.1">
    <property type="nucleotide sequence ID" value="NZ_JAQNDN010000028.1"/>
</dbReference>
<evidence type="ECO:0000256" key="2">
    <source>
        <dbReference type="SAM" id="MobiDB-lite"/>
    </source>
</evidence>
<feature type="compositionally biased region" description="Basic and acidic residues" evidence="2">
    <location>
        <begin position="206"/>
        <end position="218"/>
    </location>
</feature>
<keyword evidence="5" id="KW-1185">Reference proteome</keyword>
<dbReference type="CDD" id="cd00060">
    <property type="entry name" value="FHA"/>
    <property type="match status" value="1"/>
</dbReference>
<sequence>MIRVTIRRQDSSQDEVHEFTLPQITIGRVDRNHVVLPNNRVSSVHARVIENEEGIVLVDNNSTNGTFVNGEMVRGPVVLAPHDAVDVGVFTLHFERAEEGHEVQESYGAGPDFEEQAGYGEPGEPGEYEDFQGGPEPIGEPPDLLLAPVEPTPADPIEARAVERMRGVEQVGPPGSGSFRISPDPATDSPSRPYGADMRRTAVSPRRTEPDPEPEPPKTLDDALVLAFRQTSEALLGEPPGPQARVRALAAAREVVERVLTMVDPRQRRQWTDWLAQEVAGMGPLDDILADALVSEVLVAGASHIEVRRGEQRSRHPARFSCEQAVSLALERLIGTRTTAGAPIVDGVTEAGVAVHAVGRPIAASGPILVLTRAAGDTLSLSQLGERKTLSPAAAELLAGALRQRLNFLVCASTRADAGALLGAMASELPGDARVVAVHRGPVAPALASRAIVLDAGRDATAAVRSAARMRPDFLFVQDVGGVEVAELCATARRPGGATIAALAADNVEVGLERLQAMLALTSAGADPRHLRAYATGCFDVVVALRRSLSGRDIVAQVAEIRRGDLVELFARADDESPLQSTGVTSSLV</sequence>
<feature type="region of interest" description="Disordered" evidence="2">
    <location>
        <begin position="169"/>
        <end position="218"/>
    </location>
</feature>
<dbReference type="PANTHER" id="PTHR30486:SF6">
    <property type="entry name" value="TYPE IV PILUS RETRACTATION ATPASE PILT"/>
    <property type="match status" value="1"/>
</dbReference>
<organism evidence="4 5">
    <name type="scientific">Nannocystis radixulma</name>
    <dbReference type="NCBI Taxonomy" id="2995305"/>
    <lineage>
        <taxon>Bacteria</taxon>
        <taxon>Pseudomonadati</taxon>
        <taxon>Myxococcota</taxon>
        <taxon>Polyangia</taxon>
        <taxon>Nannocystales</taxon>
        <taxon>Nannocystaceae</taxon>
        <taxon>Nannocystis</taxon>
    </lineage>
</organism>
<reference evidence="4 5" key="1">
    <citation type="submission" date="2022-11" db="EMBL/GenBank/DDBJ databases">
        <title>Minimal conservation of predation-associated metabolite biosynthetic gene clusters underscores biosynthetic potential of Myxococcota including descriptions for ten novel species: Archangium lansinium sp. nov., Myxococcus landrumus sp. nov., Nannocystis bai.</title>
        <authorList>
            <person name="Ahearne A."/>
            <person name="Stevens C."/>
            <person name="Dowd S."/>
        </authorList>
    </citation>
    <scope>NUCLEOTIDE SEQUENCE [LARGE SCALE GENOMIC DNA]</scope>
    <source>
        <strain evidence="4 5">NCELM</strain>
    </source>
</reference>
<dbReference type="Proteomes" id="UP001217838">
    <property type="component" value="Unassembled WGS sequence"/>
</dbReference>
<dbReference type="Gene3D" id="2.60.200.20">
    <property type="match status" value="1"/>
</dbReference>
<accession>A0ABT5BP58</accession>
<dbReference type="InterPro" id="IPR027417">
    <property type="entry name" value="P-loop_NTPase"/>
</dbReference>
<comment type="caution">
    <text evidence="4">The sequence shown here is derived from an EMBL/GenBank/DDBJ whole genome shotgun (WGS) entry which is preliminary data.</text>
</comment>
<feature type="domain" description="FHA" evidence="3">
    <location>
        <begin position="24"/>
        <end position="73"/>
    </location>
</feature>
<dbReference type="InterPro" id="IPR000253">
    <property type="entry name" value="FHA_dom"/>
</dbReference>
<gene>
    <name evidence="4" type="ORF">POL58_49930</name>
</gene>
<comment type="similarity">
    <text evidence="1">Belongs to the GSP E family.</text>
</comment>
<dbReference type="InterPro" id="IPR008984">
    <property type="entry name" value="SMAD_FHA_dom_sf"/>
</dbReference>
<dbReference type="SMART" id="SM00240">
    <property type="entry name" value="FHA"/>
    <property type="match status" value="1"/>
</dbReference>
<evidence type="ECO:0000256" key="1">
    <source>
        <dbReference type="ARBA" id="ARBA00006611"/>
    </source>
</evidence>
<protein>
    <submittedName>
        <fullName evidence="4">ATPase, T2SS/T4P/T4SS family</fullName>
    </submittedName>
</protein>
<dbReference type="Gene3D" id="3.40.50.300">
    <property type="entry name" value="P-loop containing nucleotide triphosphate hydrolases"/>
    <property type="match status" value="1"/>
</dbReference>
<evidence type="ECO:0000313" key="4">
    <source>
        <dbReference type="EMBL" id="MDC0675950.1"/>
    </source>
</evidence>
<dbReference type="EMBL" id="JAQNDN010000028">
    <property type="protein sequence ID" value="MDC0675950.1"/>
    <property type="molecule type" value="Genomic_DNA"/>
</dbReference>
<evidence type="ECO:0000259" key="3">
    <source>
        <dbReference type="PROSITE" id="PS50006"/>
    </source>
</evidence>
<dbReference type="Pfam" id="PF00498">
    <property type="entry name" value="FHA"/>
    <property type="match status" value="1"/>
</dbReference>
<dbReference type="InterPro" id="IPR050921">
    <property type="entry name" value="T4SS_GSP_E_ATPase"/>
</dbReference>
<proteinExistence type="inferred from homology"/>
<evidence type="ECO:0000313" key="5">
    <source>
        <dbReference type="Proteomes" id="UP001217838"/>
    </source>
</evidence>
<feature type="region of interest" description="Disordered" evidence="2">
    <location>
        <begin position="100"/>
        <end position="141"/>
    </location>
</feature>